<gene>
    <name evidence="1" type="ORF">OLC1_LOCUS2183</name>
</gene>
<name>A0AAV1C334_OLDCO</name>
<keyword evidence="2" id="KW-1185">Reference proteome</keyword>
<dbReference type="EMBL" id="OX459118">
    <property type="protein sequence ID" value="CAI9089926.1"/>
    <property type="molecule type" value="Genomic_DNA"/>
</dbReference>
<reference evidence="1" key="1">
    <citation type="submission" date="2023-03" db="EMBL/GenBank/DDBJ databases">
        <authorList>
            <person name="Julca I."/>
        </authorList>
    </citation>
    <scope>NUCLEOTIDE SEQUENCE</scope>
</reference>
<evidence type="ECO:0000313" key="1">
    <source>
        <dbReference type="EMBL" id="CAI9089926.1"/>
    </source>
</evidence>
<accession>A0AAV1C334</accession>
<sequence>MASCGEFRCLDFPSGAIIAARSPTKSYASITFGREKPRAVGSRAIRRRKIPEAGLICWALNSFLSSPIRLCFVGLDRGTCWGSTLTHSGGPTVHSTWAYLISPSGPFILL</sequence>
<dbReference type="Proteomes" id="UP001161247">
    <property type="component" value="Chromosome 1"/>
</dbReference>
<proteinExistence type="predicted"/>
<organism evidence="1 2">
    <name type="scientific">Oldenlandia corymbosa var. corymbosa</name>
    <dbReference type="NCBI Taxonomy" id="529605"/>
    <lineage>
        <taxon>Eukaryota</taxon>
        <taxon>Viridiplantae</taxon>
        <taxon>Streptophyta</taxon>
        <taxon>Embryophyta</taxon>
        <taxon>Tracheophyta</taxon>
        <taxon>Spermatophyta</taxon>
        <taxon>Magnoliopsida</taxon>
        <taxon>eudicotyledons</taxon>
        <taxon>Gunneridae</taxon>
        <taxon>Pentapetalae</taxon>
        <taxon>asterids</taxon>
        <taxon>lamiids</taxon>
        <taxon>Gentianales</taxon>
        <taxon>Rubiaceae</taxon>
        <taxon>Rubioideae</taxon>
        <taxon>Spermacoceae</taxon>
        <taxon>Hedyotis-Oldenlandia complex</taxon>
        <taxon>Oldenlandia</taxon>
    </lineage>
</organism>
<protein>
    <submittedName>
        <fullName evidence="1">OLC1v1024579C1</fullName>
    </submittedName>
</protein>
<evidence type="ECO:0000313" key="2">
    <source>
        <dbReference type="Proteomes" id="UP001161247"/>
    </source>
</evidence>
<dbReference type="AlphaFoldDB" id="A0AAV1C334"/>